<organism evidence="1 2">
    <name type="scientific">Papaver somniferum</name>
    <name type="common">Opium poppy</name>
    <dbReference type="NCBI Taxonomy" id="3469"/>
    <lineage>
        <taxon>Eukaryota</taxon>
        <taxon>Viridiplantae</taxon>
        <taxon>Streptophyta</taxon>
        <taxon>Embryophyta</taxon>
        <taxon>Tracheophyta</taxon>
        <taxon>Spermatophyta</taxon>
        <taxon>Magnoliopsida</taxon>
        <taxon>Ranunculales</taxon>
        <taxon>Papaveraceae</taxon>
        <taxon>Papaveroideae</taxon>
        <taxon>Papaver</taxon>
    </lineage>
</organism>
<protein>
    <submittedName>
        <fullName evidence="1">Uncharacterized protein</fullName>
    </submittedName>
</protein>
<dbReference type="Gramene" id="RZC71788">
    <property type="protein sequence ID" value="RZC71788"/>
    <property type="gene ID" value="C5167_034951"/>
</dbReference>
<sequence>MSSLWLVVERTLDEQLQQLHETNCKAARETGALEEAKDNVEKQVEALTWHLQLIALGMFKVLRVKCYY</sequence>
<reference evidence="1 2" key="1">
    <citation type="journal article" date="2018" name="Science">
        <title>The opium poppy genome and morphinan production.</title>
        <authorList>
            <person name="Guo L."/>
            <person name="Winzer T."/>
            <person name="Yang X."/>
            <person name="Li Y."/>
            <person name="Ning Z."/>
            <person name="He Z."/>
            <person name="Teodor R."/>
            <person name="Lu Y."/>
            <person name="Bowser T.A."/>
            <person name="Graham I.A."/>
            <person name="Ye K."/>
        </authorList>
    </citation>
    <scope>NUCLEOTIDE SEQUENCE [LARGE SCALE GENOMIC DNA]</scope>
    <source>
        <strain evidence="2">cv. HN1</strain>
        <tissue evidence="1">Leaves</tissue>
    </source>
</reference>
<dbReference type="AlphaFoldDB" id="A0A4Y7KI95"/>
<keyword evidence="2" id="KW-1185">Reference proteome</keyword>
<dbReference type="Proteomes" id="UP000316621">
    <property type="component" value="Chromosome 7"/>
</dbReference>
<evidence type="ECO:0000313" key="2">
    <source>
        <dbReference type="Proteomes" id="UP000316621"/>
    </source>
</evidence>
<dbReference type="EMBL" id="CM010721">
    <property type="protein sequence ID" value="RZC71788.1"/>
    <property type="molecule type" value="Genomic_DNA"/>
</dbReference>
<evidence type="ECO:0000313" key="1">
    <source>
        <dbReference type="EMBL" id="RZC71788.1"/>
    </source>
</evidence>
<proteinExistence type="predicted"/>
<gene>
    <name evidence="1" type="ORF">C5167_034951</name>
</gene>
<name>A0A4Y7KI95_PAPSO</name>
<accession>A0A4Y7KI95</accession>